<evidence type="ECO:0000256" key="2">
    <source>
        <dbReference type="ARBA" id="ARBA00023015"/>
    </source>
</evidence>
<feature type="domain" description="HTH lysR-type" evidence="5">
    <location>
        <begin position="14"/>
        <end position="71"/>
    </location>
</feature>
<keyword evidence="7" id="KW-1185">Reference proteome</keyword>
<dbReference type="PROSITE" id="PS50931">
    <property type="entry name" value="HTH_LYSR"/>
    <property type="match status" value="1"/>
</dbReference>
<dbReference type="FunFam" id="1.10.10.10:FF:000001">
    <property type="entry name" value="LysR family transcriptional regulator"/>
    <property type="match status" value="1"/>
</dbReference>
<name>A0A1W6YT14_9BORD</name>
<keyword evidence="4" id="KW-0804">Transcription</keyword>
<dbReference type="KEGG" id="bgv:CAL12_27730"/>
<dbReference type="SUPFAM" id="SSF53850">
    <property type="entry name" value="Periplasmic binding protein-like II"/>
    <property type="match status" value="1"/>
</dbReference>
<evidence type="ECO:0000313" key="7">
    <source>
        <dbReference type="Proteomes" id="UP000194151"/>
    </source>
</evidence>
<evidence type="ECO:0000313" key="6">
    <source>
        <dbReference type="EMBL" id="ARP84235.1"/>
    </source>
</evidence>
<sequence length="317" mass="34747">MSSIYRWIAVMPLLETQLARYFMQVAHAKSLSKAAIKLSTTQSNVTARIKQLEEQLGAQLFSRHSRGVALTAAGEVLLPYCEQIVKIAEAVQRQAASTGFSRPSLRVGVYHTAAAHLMPDLIAGFLSANRGVHLTVKMGSTDELRALVREEQLDCAVIAAVAVDSALHVHSRFVDEMGWVFKVGLLSRSDADVMAQLASMPIYATQKGALYEASVRQLFQDEGLTAEMPVFQELGSTEILRAVLHLGHGFTFISKAVFLPEIESGIFEFHPLANQLPRLHPVLVTRTGGHQSTILADFVDYFTKATAASLKRRTVDS</sequence>
<keyword evidence="3" id="KW-0238">DNA-binding</keyword>
<evidence type="ECO:0000256" key="3">
    <source>
        <dbReference type="ARBA" id="ARBA00023125"/>
    </source>
</evidence>
<dbReference type="InterPro" id="IPR036390">
    <property type="entry name" value="WH_DNA-bd_sf"/>
</dbReference>
<dbReference type="OrthoDB" id="464481at2"/>
<evidence type="ECO:0000256" key="4">
    <source>
        <dbReference type="ARBA" id="ARBA00023163"/>
    </source>
</evidence>
<reference evidence="6 7" key="1">
    <citation type="submission" date="2017-05" db="EMBL/GenBank/DDBJ databases">
        <title>Complete and WGS of Bordetella genogroups.</title>
        <authorList>
            <person name="Spilker T."/>
            <person name="LiPuma J."/>
        </authorList>
    </citation>
    <scope>NUCLEOTIDE SEQUENCE [LARGE SCALE GENOMIC DNA]</scope>
    <source>
        <strain evidence="6 7">AU19157</strain>
    </source>
</reference>
<evidence type="ECO:0000256" key="1">
    <source>
        <dbReference type="ARBA" id="ARBA00009437"/>
    </source>
</evidence>
<dbReference type="STRING" id="1416806.CAL12_27730"/>
<organism evidence="6 7">
    <name type="scientific">Bordetella genomosp. 8</name>
    <dbReference type="NCBI Taxonomy" id="1416806"/>
    <lineage>
        <taxon>Bacteria</taxon>
        <taxon>Pseudomonadati</taxon>
        <taxon>Pseudomonadota</taxon>
        <taxon>Betaproteobacteria</taxon>
        <taxon>Burkholderiales</taxon>
        <taxon>Alcaligenaceae</taxon>
        <taxon>Bordetella</taxon>
    </lineage>
</organism>
<dbReference type="EMBL" id="CP021108">
    <property type="protein sequence ID" value="ARP84235.1"/>
    <property type="molecule type" value="Genomic_DNA"/>
</dbReference>
<dbReference type="CDD" id="cd05466">
    <property type="entry name" value="PBP2_LTTR_substrate"/>
    <property type="match status" value="1"/>
</dbReference>
<dbReference type="Gene3D" id="1.10.10.10">
    <property type="entry name" value="Winged helix-like DNA-binding domain superfamily/Winged helix DNA-binding domain"/>
    <property type="match status" value="1"/>
</dbReference>
<gene>
    <name evidence="6" type="ORF">CAL12_27730</name>
</gene>
<dbReference type="Gene3D" id="3.40.190.10">
    <property type="entry name" value="Periplasmic binding protein-like II"/>
    <property type="match status" value="2"/>
</dbReference>
<protein>
    <recommendedName>
        <fullName evidence="5">HTH lysR-type domain-containing protein</fullName>
    </recommendedName>
</protein>
<dbReference type="PANTHER" id="PTHR30126:SF40">
    <property type="entry name" value="HTH-TYPE TRANSCRIPTIONAL REGULATOR GLTR"/>
    <property type="match status" value="1"/>
</dbReference>
<comment type="similarity">
    <text evidence="1">Belongs to the LysR transcriptional regulatory family.</text>
</comment>
<dbReference type="AlphaFoldDB" id="A0A1W6YT14"/>
<dbReference type="Pfam" id="PF00126">
    <property type="entry name" value="HTH_1"/>
    <property type="match status" value="1"/>
</dbReference>
<dbReference type="SUPFAM" id="SSF46785">
    <property type="entry name" value="Winged helix' DNA-binding domain"/>
    <property type="match status" value="1"/>
</dbReference>
<dbReference type="Pfam" id="PF03466">
    <property type="entry name" value="LysR_substrate"/>
    <property type="match status" value="1"/>
</dbReference>
<dbReference type="GO" id="GO:0000976">
    <property type="term" value="F:transcription cis-regulatory region binding"/>
    <property type="evidence" value="ECO:0007669"/>
    <property type="project" value="TreeGrafter"/>
</dbReference>
<evidence type="ECO:0000259" key="5">
    <source>
        <dbReference type="PROSITE" id="PS50931"/>
    </source>
</evidence>
<keyword evidence="2" id="KW-0805">Transcription regulation</keyword>
<dbReference type="InterPro" id="IPR000847">
    <property type="entry name" value="LysR_HTH_N"/>
</dbReference>
<dbReference type="Proteomes" id="UP000194151">
    <property type="component" value="Chromosome"/>
</dbReference>
<dbReference type="GO" id="GO:0003700">
    <property type="term" value="F:DNA-binding transcription factor activity"/>
    <property type="evidence" value="ECO:0007669"/>
    <property type="project" value="InterPro"/>
</dbReference>
<dbReference type="InterPro" id="IPR036388">
    <property type="entry name" value="WH-like_DNA-bd_sf"/>
</dbReference>
<dbReference type="RefSeq" id="WP_086067546.1">
    <property type="nucleotide sequence ID" value="NZ_CP021108.1"/>
</dbReference>
<accession>A0A1W6YT14</accession>
<dbReference type="InterPro" id="IPR005119">
    <property type="entry name" value="LysR_subst-bd"/>
</dbReference>
<dbReference type="PRINTS" id="PR00039">
    <property type="entry name" value="HTHLYSR"/>
</dbReference>
<proteinExistence type="inferred from homology"/>
<dbReference type="PANTHER" id="PTHR30126">
    <property type="entry name" value="HTH-TYPE TRANSCRIPTIONAL REGULATOR"/>
    <property type="match status" value="1"/>
</dbReference>